<sequence length="489" mass="50219">MVEGRAGRGEWIGLAVLVLPCLLVSMDVSVLFFALPFISADLQPSGTEQLWIMDVYGFALAGLLITMGALGDRIGRRRLLLVGATAFGAASVLAAYSWSPEVLILTRGLLGVAGATLMPSTLSLIRAMFHDPAQRKTAIALWTGGLTLGATVGPIVGGFLLDHFWWGSAFLINVPAMVLLLVIGPFLLPEYRNPAAGRFDLRGALLSLAAVLAVIYGIKKLAVDGLAPVPVAAVVVGLLLGAVFVQGQRTGRSPLVDVALFRVRAFSGAVVVNVVAMFCFIGSTFFTTQYLQLVLGMRPFTAALWSLAAMPLIIVAMTVTGILANRVRVAALVATGLVVLASAFAVLTQLTPSSPLWLVLLGAGGVGAGVLMTTSLTSDLMLTAAPAEHAGAASAVSETASELGGALGMAILGTIGAAIYHADLPAGPSTLGEATATGDSALVAVAREAFTHGLTVTATVTAAVAALLAVFAYRALRHIPVTEKEAAAA</sequence>
<feature type="transmembrane region" description="Helical" evidence="7">
    <location>
        <begin position="266"/>
        <end position="291"/>
    </location>
</feature>
<feature type="transmembrane region" description="Helical" evidence="7">
    <location>
        <begin position="331"/>
        <end position="350"/>
    </location>
</feature>
<evidence type="ECO:0000256" key="2">
    <source>
        <dbReference type="ARBA" id="ARBA00022448"/>
    </source>
</evidence>
<dbReference type="EMBL" id="FOGI01000005">
    <property type="protein sequence ID" value="SER81333.1"/>
    <property type="molecule type" value="Genomic_DNA"/>
</dbReference>
<evidence type="ECO:0000256" key="7">
    <source>
        <dbReference type="SAM" id="Phobius"/>
    </source>
</evidence>
<keyword evidence="4 7" id="KW-0812">Transmembrane</keyword>
<evidence type="ECO:0000313" key="9">
    <source>
        <dbReference type="EMBL" id="SER81333.1"/>
    </source>
</evidence>
<feature type="transmembrane region" description="Helical" evidence="7">
    <location>
        <begin position="449"/>
        <end position="473"/>
    </location>
</feature>
<evidence type="ECO:0000313" key="10">
    <source>
        <dbReference type="Proteomes" id="UP000199051"/>
    </source>
</evidence>
<evidence type="ECO:0000256" key="1">
    <source>
        <dbReference type="ARBA" id="ARBA00004651"/>
    </source>
</evidence>
<feature type="transmembrane region" description="Helical" evidence="7">
    <location>
        <begin position="403"/>
        <end position="422"/>
    </location>
</feature>
<feature type="transmembrane region" description="Helical" evidence="7">
    <location>
        <begin position="50"/>
        <end position="70"/>
    </location>
</feature>
<dbReference type="SUPFAM" id="SSF103473">
    <property type="entry name" value="MFS general substrate transporter"/>
    <property type="match status" value="1"/>
</dbReference>
<dbReference type="GO" id="GO:0022857">
    <property type="term" value="F:transmembrane transporter activity"/>
    <property type="evidence" value="ECO:0007669"/>
    <property type="project" value="InterPro"/>
</dbReference>
<gene>
    <name evidence="9" type="ORF">SAMN04487818_105330</name>
</gene>
<dbReference type="RefSeq" id="WP_092777946.1">
    <property type="nucleotide sequence ID" value="NZ_FOGI01000005.1"/>
</dbReference>
<feature type="transmembrane region" description="Helical" evidence="7">
    <location>
        <begin position="137"/>
        <end position="159"/>
    </location>
</feature>
<feature type="domain" description="Major facilitator superfamily (MFS) profile" evidence="8">
    <location>
        <begin position="13"/>
        <end position="477"/>
    </location>
</feature>
<dbReference type="AlphaFoldDB" id="A0A1H9SAD7"/>
<dbReference type="PRINTS" id="PR01036">
    <property type="entry name" value="TCRTETB"/>
</dbReference>
<feature type="transmembrane region" description="Helical" evidence="7">
    <location>
        <begin position="225"/>
        <end position="245"/>
    </location>
</feature>
<feature type="transmembrane region" description="Helical" evidence="7">
    <location>
        <begin position="303"/>
        <end position="324"/>
    </location>
</feature>
<keyword evidence="10" id="KW-1185">Reference proteome</keyword>
<dbReference type="PANTHER" id="PTHR42718:SF47">
    <property type="entry name" value="METHYL VIOLOGEN RESISTANCE PROTEIN SMVA"/>
    <property type="match status" value="1"/>
</dbReference>
<name>A0A1H9SAD7_9PSEU</name>
<accession>A0A1H9SAD7</accession>
<evidence type="ECO:0000259" key="8">
    <source>
        <dbReference type="PROSITE" id="PS50850"/>
    </source>
</evidence>
<organism evidence="9 10">
    <name type="scientific">Actinokineospora terrae</name>
    <dbReference type="NCBI Taxonomy" id="155974"/>
    <lineage>
        <taxon>Bacteria</taxon>
        <taxon>Bacillati</taxon>
        <taxon>Actinomycetota</taxon>
        <taxon>Actinomycetes</taxon>
        <taxon>Pseudonocardiales</taxon>
        <taxon>Pseudonocardiaceae</taxon>
        <taxon>Actinokineospora</taxon>
    </lineage>
</organism>
<keyword evidence="5 7" id="KW-1133">Transmembrane helix</keyword>
<keyword evidence="3" id="KW-1003">Cell membrane</keyword>
<reference evidence="10" key="1">
    <citation type="submission" date="2016-10" db="EMBL/GenBank/DDBJ databases">
        <authorList>
            <person name="Varghese N."/>
            <person name="Submissions S."/>
        </authorList>
    </citation>
    <scope>NUCLEOTIDE SEQUENCE [LARGE SCALE GENOMIC DNA]</scope>
    <source>
        <strain evidence="10">DSM 44260</strain>
    </source>
</reference>
<dbReference type="Pfam" id="PF07690">
    <property type="entry name" value="MFS_1"/>
    <property type="match status" value="1"/>
</dbReference>
<dbReference type="STRING" id="155974.SAMN04487818_105330"/>
<dbReference type="PROSITE" id="PS50850">
    <property type="entry name" value="MFS"/>
    <property type="match status" value="1"/>
</dbReference>
<evidence type="ECO:0000256" key="3">
    <source>
        <dbReference type="ARBA" id="ARBA00022475"/>
    </source>
</evidence>
<dbReference type="InterPro" id="IPR036259">
    <property type="entry name" value="MFS_trans_sf"/>
</dbReference>
<keyword evidence="2" id="KW-0813">Transport</keyword>
<dbReference type="InterPro" id="IPR020846">
    <property type="entry name" value="MFS_dom"/>
</dbReference>
<evidence type="ECO:0000256" key="6">
    <source>
        <dbReference type="ARBA" id="ARBA00023136"/>
    </source>
</evidence>
<feature type="transmembrane region" description="Helical" evidence="7">
    <location>
        <begin position="199"/>
        <end position="219"/>
    </location>
</feature>
<protein>
    <submittedName>
        <fullName evidence="9">MFS transporter, DHA2 family, multidrug resistance protein</fullName>
    </submittedName>
</protein>
<comment type="subcellular location">
    <subcellularLocation>
        <location evidence="1">Cell membrane</location>
        <topology evidence="1">Multi-pass membrane protein</topology>
    </subcellularLocation>
</comment>
<dbReference type="Proteomes" id="UP000199051">
    <property type="component" value="Unassembled WGS sequence"/>
</dbReference>
<keyword evidence="6 7" id="KW-0472">Membrane</keyword>
<feature type="transmembrane region" description="Helical" evidence="7">
    <location>
        <begin position="79"/>
        <end position="98"/>
    </location>
</feature>
<dbReference type="Gene3D" id="1.20.1720.10">
    <property type="entry name" value="Multidrug resistance protein D"/>
    <property type="match status" value="1"/>
</dbReference>
<feature type="transmembrane region" description="Helical" evidence="7">
    <location>
        <begin position="12"/>
        <end position="38"/>
    </location>
</feature>
<dbReference type="GO" id="GO:0005886">
    <property type="term" value="C:plasma membrane"/>
    <property type="evidence" value="ECO:0007669"/>
    <property type="project" value="UniProtKB-SubCell"/>
</dbReference>
<dbReference type="InterPro" id="IPR011701">
    <property type="entry name" value="MFS"/>
</dbReference>
<proteinExistence type="predicted"/>
<dbReference type="CDD" id="cd17321">
    <property type="entry name" value="MFS_MMR_MDR_like"/>
    <property type="match status" value="1"/>
</dbReference>
<dbReference type="PANTHER" id="PTHR42718">
    <property type="entry name" value="MAJOR FACILITATOR SUPERFAMILY MULTIDRUG TRANSPORTER MFSC"/>
    <property type="match status" value="1"/>
</dbReference>
<feature type="transmembrane region" description="Helical" evidence="7">
    <location>
        <begin position="104"/>
        <end position="125"/>
    </location>
</feature>
<evidence type="ECO:0000256" key="5">
    <source>
        <dbReference type="ARBA" id="ARBA00022989"/>
    </source>
</evidence>
<evidence type="ECO:0000256" key="4">
    <source>
        <dbReference type="ARBA" id="ARBA00022692"/>
    </source>
</evidence>
<dbReference type="Gene3D" id="1.20.1250.20">
    <property type="entry name" value="MFS general substrate transporter like domains"/>
    <property type="match status" value="1"/>
</dbReference>
<feature type="transmembrane region" description="Helical" evidence="7">
    <location>
        <begin position="356"/>
        <end position="382"/>
    </location>
</feature>
<feature type="transmembrane region" description="Helical" evidence="7">
    <location>
        <begin position="165"/>
        <end position="187"/>
    </location>
</feature>